<accession>A0AAX1RWF4</accession>
<gene>
    <name evidence="2" type="ORF">DOS76_05985</name>
</gene>
<feature type="transmembrane region" description="Helical" evidence="1">
    <location>
        <begin position="110"/>
        <end position="135"/>
    </location>
</feature>
<keyword evidence="1" id="KW-0812">Transmembrane</keyword>
<reference evidence="2 3" key="1">
    <citation type="journal article" date="2018" name="Vet. Microbiol.">
        <title>Characterisation of Staphylococcus felis isolated from cats using whole genome sequencing.</title>
        <authorList>
            <person name="Worthing K."/>
            <person name="Pang S."/>
            <person name="Trott D.J."/>
            <person name="Abraham S."/>
            <person name="Coombs G.W."/>
            <person name="Jordan D."/>
            <person name="McIntyre L."/>
            <person name="Davies M.R."/>
            <person name="Norris J."/>
        </authorList>
    </citation>
    <scope>NUCLEOTIDE SEQUENCE [LARGE SCALE GENOMIC DNA]</scope>
    <source>
        <strain evidence="2 3">F25</strain>
    </source>
</reference>
<feature type="transmembrane region" description="Helical" evidence="1">
    <location>
        <begin position="12"/>
        <end position="31"/>
    </location>
</feature>
<comment type="caution">
    <text evidence="2">The sequence shown here is derived from an EMBL/GenBank/DDBJ whole genome shotgun (WGS) entry which is preliminary data.</text>
</comment>
<feature type="transmembrane region" description="Helical" evidence="1">
    <location>
        <begin position="80"/>
        <end position="98"/>
    </location>
</feature>
<evidence type="ECO:0000256" key="1">
    <source>
        <dbReference type="SAM" id="Phobius"/>
    </source>
</evidence>
<evidence type="ECO:0000313" key="2">
    <source>
        <dbReference type="EMBL" id="REI22027.1"/>
    </source>
</evidence>
<dbReference type="EMBL" id="QKYD01000100">
    <property type="protein sequence ID" value="REI22027.1"/>
    <property type="molecule type" value="Genomic_DNA"/>
</dbReference>
<dbReference type="AlphaFoldDB" id="A0AAX1RWF4"/>
<feature type="transmembrane region" description="Helical" evidence="1">
    <location>
        <begin position="37"/>
        <end position="59"/>
    </location>
</feature>
<name>A0AAX1RWF4_9STAP</name>
<sequence length="191" mass="22658">MIEISTNKIKQFFLWFLAYLPIFMIIVFRALNNSWIYPILFLFSSILIYFVVGKVYLYFEKCNVNENTKKVGIVKSNKPLPISEYSYFILTLFMPLLFEDINTKLDYTVFLTLLVLIIIIFTKNDYIIINPLFLLGNFKVYKINMESAEIPIDGYGIVCKNIDLDKKIYYKKIFNNAYFIFDEYSKSETKC</sequence>
<proteinExistence type="predicted"/>
<organism evidence="2 3">
    <name type="scientific">Staphylococcus felis</name>
    <dbReference type="NCBI Taxonomy" id="46127"/>
    <lineage>
        <taxon>Bacteria</taxon>
        <taxon>Bacillati</taxon>
        <taxon>Bacillota</taxon>
        <taxon>Bacilli</taxon>
        <taxon>Bacillales</taxon>
        <taxon>Staphylococcaceae</taxon>
        <taxon>Staphylococcus</taxon>
    </lineage>
</organism>
<evidence type="ECO:0000313" key="3">
    <source>
        <dbReference type="Proteomes" id="UP000256337"/>
    </source>
</evidence>
<keyword evidence="1" id="KW-0472">Membrane</keyword>
<protein>
    <submittedName>
        <fullName evidence="2">Uncharacterized protein</fullName>
    </submittedName>
</protein>
<dbReference type="RefSeq" id="WP_115856455.1">
    <property type="nucleotide sequence ID" value="NZ_CAJUZR010000046.1"/>
</dbReference>
<keyword evidence="1" id="KW-1133">Transmembrane helix</keyword>
<dbReference type="Proteomes" id="UP000256337">
    <property type="component" value="Unassembled WGS sequence"/>
</dbReference>